<name>A0A9X1VN96_9FLAO</name>
<accession>A0A9X1VN96</accession>
<evidence type="ECO:0000259" key="1">
    <source>
        <dbReference type="Pfam" id="PF05523"/>
    </source>
</evidence>
<sequence>MKKKPILISGNVYNDDRGSLFYNNDFDASIIKRIYFIENATTLINRGWQGHKIEQRWFSSVTGSFKISILEIDNWEKPSKDLIPKEFILNSSTLDILHIPKGYITSIKALKEESKLLVLADYLLGEIKDEYKFPQNYFEHL</sequence>
<gene>
    <name evidence="2" type="ORF">MC378_00070</name>
</gene>
<comment type="caution">
    <text evidence="2">The sequence shown here is derived from an EMBL/GenBank/DDBJ whole genome shotgun (WGS) entry which is preliminary data.</text>
</comment>
<reference evidence="2" key="1">
    <citation type="submission" date="2022-02" db="EMBL/GenBank/DDBJ databases">
        <title>Polaribacter sp. MSW13, isolated from seawater.</title>
        <authorList>
            <person name="Kristyanto S."/>
            <person name="Jung J."/>
            <person name="Jeon C.O."/>
        </authorList>
    </citation>
    <scope>NUCLEOTIDE SEQUENCE</scope>
    <source>
        <strain evidence="2">MSW13</strain>
    </source>
</reference>
<dbReference type="EMBL" id="JAKQYM010000001">
    <property type="protein sequence ID" value="MCI2227545.1"/>
    <property type="molecule type" value="Genomic_DNA"/>
</dbReference>
<dbReference type="Gene3D" id="2.60.120.10">
    <property type="entry name" value="Jelly Rolls"/>
    <property type="match status" value="1"/>
</dbReference>
<dbReference type="InterPro" id="IPR011051">
    <property type="entry name" value="RmlC_Cupin_sf"/>
</dbReference>
<dbReference type="RefSeq" id="WP_242176661.1">
    <property type="nucleotide sequence ID" value="NZ_JAKQYM010000001.1"/>
</dbReference>
<dbReference type="InterPro" id="IPR008894">
    <property type="entry name" value="QdtA_cupin_dom"/>
</dbReference>
<dbReference type="Pfam" id="PF05523">
    <property type="entry name" value="FdtA"/>
    <property type="match status" value="1"/>
</dbReference>
<dbReference type="InterPro" id="IPR014710">
    <property type="entry name" value="RmlC-like_jellyroll"/>
</dbReference>
<dbReference type="SUPFAM" id="SSF51182">
    <property type="entry name" value="RmlC-like cupins"/>
    <property type="match status" value="1"/>
</dbReference>
<evidence type="ECO:0000313" key="2">
    <source>
        <dbReference type="EMBL" id="MCI2227545.1"/>
    </source>
</evidence>
<proteinExistence type="predicted"/>
<dbReference type="AlphaFoldDB" id="A0A9X1VN96"/>
<keyword evidence="3" id="KW-1185">Reference proteome</keyword>
<organism evidence="2 3">
    <name type="scientific">Polaribacter marinus</name>
    <dbReference type="NCBI Taxonomy" id="2916838"/>
    <lineage>
        <taxon>Bacteria</taxon>
        <taxon>Pseudomonadati</taxon>
        <taxon>Bacteroidota</taxon>
        <taxon>Flavobacteriia</taxon>
        <taxon>Flavobacteriales</taxon>
        <taxon>Flavobacteriaceae</taxon>
    </lineage>
</organism>
<protein>
    <submittedName>
        <fullName evidence="2">WxcM-like domain-containing protein</fullName>
    </submittedName>
</protein>
<feature type="domain" description="Sugar 3,4-ketoisomerase QdtA cupin" evidence="1">
    <location>
        <begin position="14"/>
        <end position="122"/>
    </location>
</feature>
<evidence type="ECO:0000313" key="3">
    <source>
        <dbReference type="Proteomes" id="UP001139369"/>
    </source>
</evidence>
<dbReference type="Proteomes" id="UP001139369">
    <property type="component" value="Unassembled WGS sequence"/>
</dbReference>